<dbReference type="InterPro" id="IPR011711">
    <property type="entry name" value="GntR_C"/>
</dbReference>
<dbReference type="CDD" id="cd07377">
    <property type="entry name" value="WHTH_GntR"/>
    <property type="match status" value="1"/>
</dbReference>
<evidence type="ECO:0000259" key="4">
    <source>
        <dbReference type="PROSITE" id="PS50949"/>
    </source>
</evidence>
<dbReference type="SUPFAM" id="SSF46785">
    <property type="entry name" value="Winged helix' DNA-binding domain"/>
    <property type="match status" value="1"/>
</dbReference>
<name>A0A3M6Q998_9BURK</name>
<dbReference type="Proteomes" id="UP000267035">
    <property type="component" value="Unassembled WGS sequence"/>
</dbReference>
<gene>
    <name evidence="5" type="ORF">EBQ25_07370</name>
</gene>
<sequence length="244" mass="26944">MRLAEQVAQRLQEWIGQGQWQPGQRLPAERALAQQLGVSRPSLREAIGLLASQGILSTRRGDGTYVQAPSNAFLLPGQIEPKAPILSDPEYSFDVLEARAALESNTAWLAAQRATTVDKERIRRCFDAMVRHQQSGQSQLSAQADVQFHLAIAEASHNVVLLRVMHSLFELLSSTVLQSRRAIFAMSEAQTAEALTQQHYALMQAIIEGDADGARQAIEQHLGYVRDSVHQLHGKARTLQPQPA</sequence>
<proteinExistence type="predicted"/>
<organism evidence="5 6">
    <name type="scientific">Allofranklinella schreckenbergeri</name>
    <dbReference type="NCBI Taxonomy" id="1076744"/>
    <lineage>
        <taxon>Bacteria</taxon>
        <taxon>Pseudomonadati</taxon>
        <taxon>Pseudomonadota</taxon>
        <taxon>Betaproteobacteria</taxon>
        <taxon>Burkholderiales</taxon>
        <taxon>Comamonadaceae</taxon>
        <taxon>Allofranklinella</taxon>
    </lineage>
</organism>
<dbReference type="EMBL" id="RDQL01000008">
    <property type="protein sequence ID" value="RMW99384.1"/>
    <property type="molecule type" value="Genomic_DNA"/>
</dbReference>
<dbReference type="Gene3D" id="1.20.120.530">
    <property type="entry name" value="GntR ligand-binding domain-like"/>
    <property type="match status" value="1"/>
</dbReference>
<dbReference type="InterPro" id="IPR000524">
    <property type="entry name" value="Tscrpt_reg_HTH_GntR"/>
</dbReference>
<keyword evidence="1" id="KW-0805">Transcription regulation</keyword>
<keyword evidence="6" id="KW-1185">Reference proteome</keyword>
<dbReference type="PANTHER" id="PTHR43537">
    <property type="entry name" value="TRANSCRIPTIONAL REGULATOR, GNTR FAMILY"/>
    <property type="match status" value="1"/>
</dbReference>
<dbReference type="PROSITE" id="PS50949">
    <property type="entry name" value="HTH_GNTR"/>
    <property type="match status" value="1"/>
</dbReference>
<dbReference type="SMART" id="SM00895">
    <property type="entry name" value="FCD"/>
    <property type="match status" value="1"/>
</dbReference>
<dbReference type="Pfam" id="PF07729">
    <property type="entry name" value="FCD"/>
    <property type="match status" value="1"/>
</dbReference>
<dbReference type="SMART" id="SM00345">
    <property type="entry name" value="HTH_GNTR"/>
    <property type="match status" value="1"/>
</dbReference>
<dbReference type="SUPFAM" id="SSF48008">
    <property type="entry name" value="GntR ligand-binding domain-like"/>
    <property type="match status" value="1"/>
</dbReference>
<dbReference type="InterPro" id="IPR036388">
    <property type="entry name" value="WH-like_DNA-bd_sf"/>
</dbReference>
<dbReference type="AlphaFoldDB" id="A0A3M6Q998"/>
<evidence type="ECO:0000313" key="5">
    <source>
        <dbReference type="EMBL" id="RMW99384.1"/>
    </source>
</evidence>
<dbReference type="GO" id="GO:0003677">
    <property type="term" value="F:DNA binding"/>
    <property type="evidence" value="ECO:0007669"/>
    <property type="project" value="UniProtKB-KW"/>
</dbReference>
<accession>A0A3M6Q998</accession>
<dbReference type="RefSeq" id="WP_122254041.1">
    <property type="nucleotide sequence ID" value="NZ_RDQL01000008.1"/>
</dbReference>
<keyword evidence="2" id="KW-0238">DNA-binding</keyword>
<reference evidence="5 6" key="1">
    <citation type="submission" date="2018-10" db="EMBL/GenBank/DDBJ databases">
        <title>Comamonadaceae CDC group NO-1 genome sequencing and assembly.</title>
        <authorList>
            <person name="Bernier A.-M."/>
            <person name="Bernard K."/>
        </authorList>
    </citation>
    <scope>NUCLEOTIDE SEQUENCE [LARGE SCALE GENOMIC DNA]</scope>
    <source>
        <strain evidence="5 6">NML161473</strain>
    </source>
</reference>
<dbReference type="PANTHER" id="PTHR43537:SF18">
    <property type="entry name" value="L-LACTATE DEHYDROGENASE OPERON REGULATORY PROTEIN-RELATED"/>
    <property type="match status" value="1"/>
</dbReference>
<protein>
    <submittedName>
        <fullName evidence="5">FCD domain-containing protein</fullName>
    </submittedName>
</protein>
<keyword evidence="3" id="KW-0804">Transcription</keyword>
<dbReference type="PRINTS" id="PR00035">
    <property type="entry name" value="HTHGNTR"/>
</dbReference>
<evidence type="ECO:0000256" key="3">
    <source>
        <dbReference type="ARBA" id="ARBA00023163"/>
    </source>
</evidence>
<dbReference type="InterPro" id="IPR008920">
    <property type="entry name" value="TF_FadR/GntR_C"/>
</dbReference>
<evidence type="ECO:0000256" key="2">
    <source>
        <dbReference type="ARBA" id="ARBA00023125"/>
    </source>
</evidence>
<dbReference type="Pfam" id="PF00392">
    <property type="entry name" value="GntR"/>
    <property type="match status" value="1"/>
</dbReference>
<dbReference type="GO" id="GO:0003700">
    <property type="term" value="F:DNA-binding transcription factor activity"/>
    <property type="evidence" value="ECO:0007669"/>
    <property type="project" value="InterPro"/>
</dbReference>
<feature type="domain" description="HTH gntR-type" evidence="4">
    <location>
        <begin position="1"/>
        <end position="69"/>
    </location>
</feature>
<evidence type="ECO:0000313" key="6">
    <source>
        <dbReference type="Proteomes" id="UP000267035"/>
    </source>
</evidence>
<dbReference type="Gene3D" id="1.10.10.10">
    <property type="entry name" value="Winged helix-like DNA-binding domain superfamily/Winged helix DNA-binding domain"/>
    <property type="match status" value="1"/>
</dbReference>
<dbReference type="InterPro" id="IPR036390">
    <property type="entry name" value="WH_DNA-bd_sf"/>
</dbReference>
<comment type="caution">
    <text evidence="5">The sequence shown here is derived from an EMBL/GenBank/DDBJ whole genome shotgun (WGS) entry which is preliminary data.</text>
</comment>
<evidence type="ECO:0000256" key="1">
    <source>
        <dbReference type="ARBA" id="ARBA00023015"/>
    </source>
</evidence>